<dbReference type="STRING" id="443218.AS9A_1751"/>
<dbReference type="HOGENOM" id="CLU_030181_0_1_11"/>
<dbReference type="EMBL" id="CP002786">
    <property type="protein sequence ID" value="AEF40200.1"/>
    <property type="molecule type" value="Genomic_DNA"/>
</dbReference>
<evidence type="ECO:0000256" key="1">
    <source>
        <dbReference type="SAM" id="MobiDB-lite"/>
    </source>
</evidence>
<dbReference type="Pfam" id="PF13830">
    <property type="entry name" value="DUF4192"/>
    <property type="match status" value="1"/>
</dbReference>
<protein>
    <recommendedName>
        <fullName evidence="4">DUF4192 domain-containing protein</fullName>
    </recommendedName>
</protein>
<evidence type="ECO:0000313" key="2">
    <source>
        <dbReference type="EMBL" id="AEF40200.1"/>
    </source>
</evidence>
<organism evidence="2 3">
    <name type="scientific">Hoyosella subflava (strain DSM 45089 / JCM 17490 / NBRC 109087 / DQS3-9A1)</name>
    <name type="common">Amycolicicoccus subflavus</name>
    <dbReference type="NCBI Taxonomy" id="443218"/>
    <lineage>
        <taxon>Bacteria</taxon>
        <taxon>Bacillati</taxon>
        <taxon>Actinomycetota</taxon>
        <taxon>Actinomycetes</taxon>
        <taxon>Mycobacteriales</taxon>
        <taxon>Hoyosellaceae</taxon>
        <taxon>Hoyosella</taxon>
    </lineage>
</organism>
<sequence>MLRCPWRQHAVSMTSHHLQPAESGSAERGSSSRRARPHVRLTHPSELLSALPALLGYYPEESVVVICMGGPRNTDMKGFVRADIPLETGGTPDWESVERMLASFREFCYRNEVATALVTVISTIAPLVKAELASWICAGLEEAGVSVGAAYMTARIEAGERWFSHFPVEDAGWLTDPRDSEVAAELVVAGRVIQRSRADMIAELDTADGVRMHRIDQMMTVPADGARRARSDTDSDRLDTLLSAIAAMASGACFDDAEYAAFGEALLRVPVRDCLFTLALTDSADEAEHFWLDLTRTLPPPARAEAAVLLGYSAYVRGEGTRAGAAFDIALESEPDHKMANMLLSALCVGFPPGQVAEIATIGWDLAAEIGAELPPLTEGAVEASPFG</sequence>
<feature type="region of interest" description="Disordered" evidence="1">
    <location>
        <begin position="13"/>
        <end position="38"/>
    </location>
</feature>
<dbReference type="InterPro" id="IPR025447">
    <property type="entry name" value="DUF4192"/>
</dbReference>
<dbReference type="AlphaFoldDB" id="F6ELF0"/>
<dbReference type="KEGG" id="asd:AS9A_1751"/>
<name>F6ELF0_HOYSD</name>
<evidence type="ECO:0000313" key="3">
    <source>
        <dbReference type="Proteomes" id="UP000009235"/>
    </source>
</evidence>
<accession>F6ELF0</accession>
<gene>
    <name evidence="2" type="ordered locus">AS9A_1751</name>
</gene>
<evidence type="ECO:0008006" key="4">
    <source>
        <dbReference type="Google" id="ProtNLM"/>
    </source>
</evidence>
<dbReference type="eggNOG" id="ENOG5031GJC">
    <property type="taxonomic scope" value="Bacteria"/>
</dbReference>
<keyword evidence="3" id="KW-1185">Reference proteome</keyword>
<dbReference type="Proteomes" id="UP000009235">
    <property type="component" value="Chromosome"/>
</dbReference>
<reference evidence="2 3" key="1">
    <citation type="journal article" date="2011" name="J. Bacteriol.">
        <title>Complete genome sequence of Amycolicicoccus subflavus DQS3-9A1T, an actinomycete isolated from crude oil-polluted soil.</title>
        <authorList>
            <person name="Cai M."/>
            <person name="Chen W.M."/>
            <person name="Nie Y."/>
            <person name="Chi C.Q."/>
            <person name="Wang Y.N."/>
            <person name="Tang Y.Q."/>
            <person name="Li G.Y."/>
            <person name="Wu X.L."/>
        </authorList>
    </citation>
    <scope>NUCLEOTIDE SEQUENCE [LARGE SCALE GENOMIC DNA]</scope>
    <source>
        <strain evidence="3">DSM 45089 / DQS3-9A1</strain>
    </source>
</reference>
<proteinExistence type="predicted"/>